<organism evidence="1 2">
    <name type="scientific">Proteiniborus ethanoligenes</name>
    <dbReference type="NCBI Taxonomy" id="415015"/>
    <lineage>
        <taxon>Bacteria</taxon>
        <taxon>Bacillati</taxon>
        <taxon>Bacillota</taxon>
        <taxon>Clostridia</taxon>
        <taxon>Eubacteriales</taxon>
        <taxon>Proteiniborus</taxon>
    </lineage>
</organism>
<name>A0A1H3RQH9_9FIRM</name>
<keyword evidence="2" id="KW-1185">Reference proteome</keyword>
<dbReference type="AlphaFoldDB" id="A0A1H3RQH9"/>
<dbReference type="STRING" id="415015.SAMN05660462_02483"/>
<evidence type="ECO:0000313" key="1">
    <source>
        <dbReference type="EMBL" id="SDZ27625.1"/>
    </source>
</evidence>
<accession>A0A1H3RQH9</accession>
<dbReference type="EMBL" id="FNQE01000030">
    <property type="protein sequence ID" value="SDZ27625.1"/>
    <property type="molecule type" value="Genomic_DNA"/>
</dbReference>
<sequence>MSKIEHEFYLHAQTEYKLYNKVAKYRVTLKALDYLLANS</sequence>
<gene>
    <name evidence="1" type="ORF">SAMN05660462_02483</name>
</gene>
<protein>
    <submittedName>
        <fullName evidence="1">Uncharacterized protein</fullName>
    </submittedName>
</protein>
<evidence type="ECO:0000313" key="2">
    <source>
        <dbReference type="Proteomes" id="UP000198625"/>
    </source>
</evidence>
<dbReference type="Proteomes" id="UP000198625">
    <property type="component" value="Unassembled WGS sequence"/>
</dbReference>
<proteinExistence type="predicted"/>
<reference evidence="1 2" key="1">
    <citation type="submission" date="2016-10" db="EMBL/GenBank/DDBJ databases">
        <authorList>
            <person name="de Groot N.N."/>
        </authorList>
    </citation>
    <scope>NUCLEOTIDE SEQUENCE [LARGE SCALE GENOMIC DNA]</scope>
    <source>
        <strain evidence="1 2">DSM 21650</strain>
    </source>
</reference>